<name>A0A178MAR3_9CHLR</name>
<protein>
    <recommendedName>
        <fullName evidence="3">Methionine synthase</fullName>
    </recommendedName>
</protein>
<dbReference type="RefSeq" id="WP_066788111.1">
    <property type="nucleotide sequence ID" value="NZ_LWQS01000059.1"/>
</dbReference>
<reference evidence="1 2" key="1">
    <citation type="submission" date="2016-04" db="EMBL/GenBank/DDBJ databases">
        <title>Chloroflexus islandicus sp. nov., a thermophilic filamentous anoxygenic phototrophic bacterium from geyser Strokkur (Iceland).</title>
        <authorList>
            <person name="Gaisin V.A."/>
            <person name="Kalashnikov A.M."/>
            <person name="Sukhacheva M.V."/>
            <person name="Grouzdev D.S."/>
            <person name="Ivanov T.M."/>
            <person name="Kuznetsov B."/>
            <person name="Gorlenko V.M."/>
        </authorList>
    </citation>
    <scope>NUCLEOTIDE SEQUENCE [LARGE SCALE GENOMIC DNA]</scope>
    <source>
        <strain evidence="2">isl-2</strain>
    </source>
</reference>
<dbReference type="Gene3D" id="3.20.20.210">
    <property type="match status" value="1"/>
</dbReference>
<dbReference type="AlphaFoldDB" id="A0A178MAR3"/>
<dbReference type="InterPro" id="IPR038071">
    <property type="entry name" value="UROD/MetE-like_sf"/>
</dbReference>
<dbReference type="EMBL" id="LWQS01000059">
    <property type="protein sequence ID" value="OAN45135.1"/>
    <property type="molecule type" value="Genomic_DNA"/>
</dbReference>
<keyword evidence="2" id="KW-1185">Reference proteome</keyword>
<dbReference type="Proteomes" id="UP000078287">
    <property type="component" value="Unassembled WGS sequence"/>
</dbReference>
<proteinExistence type="predicted"/>
<gene>
    <name evidence="1" type="ORF">A6A03_15570</name>
</gene>
<evidence type="ECO:0000313" key="2">
    <source>
        <dbReference type="Proteomes" id="UP000078287"/>
    </source>
</evidence>
<dbReference type="OrthoDB" id="144815at2"/>
<dbReference type="STRING" id="1707952.A6A03_15570"/>
<organism evidence="1 2">
    <name type="scientific">Chloroflexus islandicus</name>
    <dbReference type="NCBI Taxonomy" id="1707952"/>
    <lineage>
        <taxon>Bacteria</taxon>
        <taxon>Bacillati</taxon>
        <taxon>Chloroflexota</taxon>
        <taxon>Chloroflexia</taxon>
        <taxon>Chloroflexales</taxon>
        <taxon>Chloroflexineae</taxon>
        <taxon>Chloroflexaceae</taxon>
        <taxon>Chloroflexus</taxon>
    </lineage>
</organism>
<sequence length="353" mass="38306">MSGFGAFQPACRPLLRGGLPHANPATVAQLICQYLPQTPAWPLPPPRTLADTPFALAAQGLPGVQIDVERDRLAVEHETLERDAAQVGLAYLRGDAQFAALSGPAVTVLEELLRRLNTEERQPLLLKYETIGPVSLSLALTDDHDRPLAYEPEWRELLLYLCSLRVAWQHEQVQGYAIRRLAMIDEPFLDALSTPLCPLTWEDGLDLLNRLLAALPSRRGLFLSGAVQWGEVLHLPVDVIGCHLADHLQPLLAAATPLAEFLADGGCVAWGVVPAEARLLANAQSAELRDQTLQAIDQIAATTGVDAAVVQRQSFLSFTGSLAYLNPAQAEQALQLCAETAQLIQQAVGFTDM</sequence>
<accession>A0A178MAR3</accession>
<comment type="caution">
    <text evidence="1">The sequence shown here is derived from an EMBL/GenBank/DDBJ whole genome shotgun (WGS) entry which is preliminary data.</text>
</comment>
<evidence type="ECO:0000313" key="1">
    <source>
        <dbReference type="EMBL" id="OAN45135.1"/>
    </source>
</evidence>
<evidence type="ECO:0008006" key="3">
    <source>
        <dbReference type="Google" id="ProtNLM"/>
    </source>
</evidence>